<keyword evidence="4 6" id="KW-1133">Transmembrane helix</keyword>
<feature type="transmembrane region" description="Helical" evidence="6">
    <location>
        <begin position="6"/>
        <end position="29"/>
    </location>
</feature>
<dbReference type="Pfam" id="PF13396">
    <property type="entry name" value="PLDc_N"/>
    <property type="match status" value="1"/>
</dbReference>
<evidence type="ECO:0000256" key="2">
    <source>
        <dbReference type="ARBA" id="ARBA00022475"/>
    </source>
</evidence>
<dbReference type="GO" id="GO:0005886">
    <property type="term" value="C:plasma membrane"/>
    <property type="evidence" value="ECO:0007669"/>
    <property type="project" value="UniProtKB-SubCell"/>
</dbReference>
<name>A0A0B0IBR3_9BACI</name>
<sequence>MEISIVLFFLFIVVFGGLILNIITSIWCYRDSLRQGNSKEYSLLWLVATLFFPIIGVIIYLFVRR</sequence>
<feature type="transmembrane region" description="Helical" evidence="6">
    <location>
        <begin position="41"/>
        <end position="63"/>
    </location>
</feature>
<dbReference type="InterPro" id="IPR027379">
    <property type="entry name" value="CLS_N"/>
</dbReference>
<evidence type="ECO:0000256" key="3">
    <source>
        <dbReference type="ARBA" id="ARBA00022692"/>
    </source>
</evidence>
<evidence type="ECO:0000313" key="9">
    <source>
        <dbReference type="Proteomes" id="UP000030832"/>
    </source>
</evidence>
<proteinExistence type="predicted"/>
<organism evidence="8 9">
    <name type="scientific">Halalkalibacter okhensis</name>
    <dbReference type="NCBI Taxonomy" id="333138"/>
    <lineage>
        <taxon>Bacteria</taxon>
        <taxon>Bacillati</taxon>
        <taxon>Bacillota</taxon>
        <taxon>Bacilli</taxon>
        <taxon>Bacillales</taxon>
        <taxon>Bacillaceae</taxon>
        <taxon>Halalkalibacter</taxon>
    </lineage>
</organism>
<dbReference type="OrthoDB" id="2941093at2"/>
<dbReference type="eggNOG" id="ENOG5032YZK">
    <property type="taxonomic scope" value="Bacteria"/>
</dbReference>
<protein>
    <recommendedName>
        <fullName evidence="7">Cardiolipin synthase N-terminal domain-containing protein</fullName>
    </recommendedName>
</protein>
<evidence type="ECO:0000259" key="7">
    <source>
        <dbReference type="Pfam" id="PF13396"/>
    </source>
</evidence>
<comment type="subcellular location">
    <subcellularLocation>
        <location evidence="1">Cell membrane</location>
        <topology evidence="1">Multi-pass membrane protein</topology>
    </subcellularLocation>
</comment>
<keyword evidence="2" id="KW-1003">Cell membrane</keyword>
<keyword evidence="3 6" id="KW-0812">Transmembrane</keyword>
<dbReference type="EMBL" id="JRJU01000031">
    <property type="protein sequence ID" value="KHF38730.1"/>
    <property type="molecule type" value="Genomic_DNA"/>
</dbReference>
<evidence type="ECO:0000256" key="4">
    <source>
        <dbReference type="ARBA" id="ARBA00022989"/>
    </source>
</evidence>
<evidence type="ECO:0000256" key="5">
    <source>
        <dbReference type="ARBA" id="ARBA00023136"/>
    </source>
</evidence>
<comment type="caution">
    <text evidence="8">The sequence shown here is derived from an EMBL/GenBank/DDBJ whole genome shotgun (WGS) entry which is preliminary data.</text>
</comment>
<dbReference type="RefSeq" id="WP_034631980.1">
    <property type="nucleotide sequence ID" value="NZ_JRJU01000031.1"/>
</dbReference>
<dbReference type="Proteomes" id="UP000030832">
    <property type="component" value="Unassembled WGS sequence"/>
</dbReference>
<keyword evidence="9" id="KW-1185">Reference proteome</keyword>
<dbReference type="AlphaFoldDB" id="A0A0B0IBR3"/>
<evidence type="ECO:0000256" key="1">
    <source>
        <dbReference type="ARBA" id="ARBA00004651"/>
    </source>
</evidence>
<gene>
    <name evidence="8" type="ORF">LQ50_19410</name>
</gene>
<reference evidence="8 9" key="1">
    <citation type="submission" date="2014-09" db="EMBL/GenBank/DDBJ databases">
        <title>Genome sequencing and annotation of Bacillus Okhensis strain Kh10-101T.</title>
        <authorList>
            <person name="Prakash J.S."/>
        </authorList>
    </citation>
    <scope>NUCLEOTIDE SEQUENCE [LARGE SCALE GENOMIC DNA]</scope>
    <source>
        <strain evidence="9">Kh10-101T</strain>
    </source>
</reference>
<feature type="domain" description="Cardiolipin synthase N-terminal" evidence="7">
    <location>
        <begin position="19"/>
        <end position="65"/>
    </location>
</feature>
<evidence type="ECO:0000313" key="8">
    <source>
        <dbReference type="EMBL" id="KHF38730.1"/>
    </source>
</evidence>
<keyword evidence="5 6" id="KW-0472">Membrane</keyword>
<dbReference type="STRING" id="333138.LQ50_19410"/>
<evidence type="ECO:0000256" key="6">
    <source>
        <dbReference type="SAM" id="Phobius"/>
    </source>
</evidence>
<accession>A0A0B0IBR3</accession>